<dbReference type="Proteomes" id="UP000660262">
    <property type="component" value="Unassembled WGS sequence"/>
</dbReference>
<gene>
    <name evidence="2" type="ORF">PPROV_000695400</name>
</gene>
<dbReference type="Pfam" id="PF09295">
    <property type="entry name" value="ChAPs"/>
    <property type="match status" value="1"/>
</dbReference>
<sequence>MAANTHARLPRMHAEPRRYASIRARDAALAALVSDRSGIGPPDLMWLSLASVSDASYEQTCYHHVVGLDVASPASLAAYFASACAAFARDDMQQRMEESMKRAFVPSTWARAIAPIAKRIAGTNPTATRWRVTKGLYCTFDSFSRIDIRVSFHVPGGMEVFAVDESGDAVELDDALWRNVSLSAFLRASAPALSTLHQVGGVRILANTSQPPATPADERKLLAHVRLLYEEDCWVDSLPELLPLPWETDGSSHVVVCSRLLSYFVAKQRQPQAHAFFSRLAELHADASVFAAEASRSMGLDPLPELNDAYEKLVVSGSRPSALLTVALCHACLDSILAYHNQPPPHTDDDESKRLPPPPRSLTEVLRLAQGVVQEHPGRRDVWICLARTYAAMRIPDRALAALNLMPAPPDDIDEIAGTFVNLPRRGARDDDDDDDDDDALEQDELYVEPPSGALAYDTAMAEAEAVMKDESSPGLQSLTELPCSILLPIGSPGAVGTYACCMHDELHPFGRVALEETVRMQVYRVLIDMVNDLTWDGFLGMRRRRRRRRLKEKKMRRRRLKEKKEKREEKEEKKEKKEKEEKEEEEEKEEKKEDRKGKKEKKKFGLAPSLRDMAEKIYSAKEEEEKRRLPSTLPPLPQNRKAMVCEVWLDELIQGLYEDLSEYMDFRRLDSQVERKAARSHDSDGVASMASAAVPDMERLPFAKFESADWMRLGMLCERLGRPEDAERCYRTCVAMSDPKVNMTSLLGLQRLYAYTFAWPRELIAVAVQVLEVHAATDDSGDEVMSPSVCGALAAAVAKCGLQAVRDAIKNDPACCSKPRIRASLESLLHEFVRWQSLGFDT</sequence>
<dbReference type="GO" id="GO:0034044">
    <property type="term" value="C:exomer complex"/>
    <property type="evidence" value="ECO:0007669"/>
    <property type="project" value="TreeGrafter"/>
</dbReference>
<proteinExistence type="predicted"/>
<evidence type="ECO:0000313" key="3">
    <source>
        <dbReference type="Proteomes" id="UP000660262"/>
    </source>
</evidence>
<dbReference type="InterPro" id="IPR015374">
    <property type="entry name" value="ChAPs"/>
</dbReference>
<dbReference type="PANTHER" id="PTHR31975:SF1">
    <property type="entry name" value="BUD SITE SELECTION PROTEIN 7-RELATED"/>
    <property type="match status" value="1"/>
</dbReference>
<feature type="compositionally biased region" description="Basic residues" evidence="1">
    <location>
        <begin position="550"/>
        <end position="562"/>
    </location>
</feature>
<reference evidence="2" key="1">
    <citation type="submission" date="2020-10" db="EMBL/GenBank/DDBJ databases">
        <title>Unveiling of a novel bifunctional photoreceptor, Dualchrome1, isolated from a cosmopolitan green alga.</title>
        <authorList>
            <person name="Suzuki S."/>
            <person name="Kawachi M."/>
        </authorList>
    </citation>
    <scope>NUCLEOTIDE SEQUENCE</scope>
    <source>
        <strain evidence="2">NIES 2893</strain>
    </source>
</reference>
<dbReference type="PANTHER" id="PTHR31975">
    <property type="entry name" value="BUD SITE SELECTION PROTEIN 7-RELATED"/>
    <property type="match status" value="1"/>
</dbReference>
<name>A0A830HNE6_9CHLO</name>
<dbReference type="OrthoDB" id="434695at2759"/>
<organism evidence="2 3">
    <name type="scientific">Pycnococcus provasolii</name>
    <dbReference type="NCBI Taxonomy" id="41880"/>
    <lineage>
        <taxon>Eukaryota</taxon>
        <taxon>Viridiplantae</taxon>
        <taxon>Chlorophyta</taxon>
        <taxon>Pseudoscourfieldiophyceae</taxon>
        <taxon>Pseudoscourfieldiales</taxon>
        <taxon>Pycnococcaceae</taxon>
        <taxon>Pycnococcus</taxon>
    </lineage>
</organism>
<dbReference type="AlphaFoldDB" id="A0A830HNE6"/>
<dbReference type="EMBL" id="BNJQ01000019">
    <property type="protein sequence ID" value="GHP08213.1"/>
    <property type="molecule type" value="Genomic_DNA"/>
</dbReference>
<comment type="caution">
    <text evidence="2">The sequence shown here is derived from an EMBL/GenBank/DDBJ whole genome shotgun (WGS) entry which is preliminary data.</text>
</comment>
<evidence type="ECO:0000313" key="2">
    <source>
        <dbReference type="EMBL" id="GHP08213.1"/>
    </source>
</evidence>
<dbReference type="Gene3D" id="1.25.40.10">
    <property type="entry name" value="Tetratricopeptide repeat domain"/>
    <property type="match status" value="2"/>
</dbReference>
<feature type="compositionally biased region" description="Basic and acidic residues" evidence="1">
    <location>
        <begin position="563"/>
        <end position="581"/>
    </location>
</feature>
<feature type="region of interest" description="Disordered" evidence="1">
    <location>
        <begin position="550"/>
        <end position="607"/>
    </location>
</feature>
<protein>
    <submittedName>
        <fullName evidence="2">Uncharacterized protein</fullName>
    </submittedName>
</protein>
<dbReference type="InterPro" id="IPR011990">
    <property type="entry name" value="TPR-like_helical_dom_sf"/>
</dbReference>
<dbReference type="GO" id="GO:0006893">
    <property type="term" value="P:Golgi to plasma membrane transport"/>
    <property type="evidence" value="ECO:0007669"/>
    <property type="project" value="UniProtKB-ARBA"/>
</dbReference>
<keyword evidence="3" id="KW-1185">Reference proteome</keyword>
<evidence type="ECO:0000256" key="1">
    <source>
        <dbReference type="SAM" id="MobiDB-lite"/>
    </source>
</evidence>
<accession>A0A830HNE6</accession>